<keyword evidence="3 6" id="KW-0833">Ubl conjugation pathway</keyword>
<evidence type="ECO:0000313" key="9">
    <source>
        <dbReference type="Proteomes" id="UP000054359"/>
    </source>
</evidence>
<keyword evidence="2" id="KW-0645">Protease</keyword>
<dbReference type="CDD" id="cd17059">
    <property type="entry name" value="Ubl_OTU1"/>
    <property type="match status" value="1"/>
</dbReference>
<dbReference type="Proteomes" id="UP000054359">
    <property type="component" value="Unassembled WGS sequence"/>
</dbReference>
<dbReference type="STRING" id="407821.A0A087V1B3"/>
<organism evidence="8 9">
    <name type="scientific">Stegodyphus mimosarum</name>
    <name type="common">African social velvet spider</name>
    <dbReference type="NCBI Taxonomy" id="407821"/>
    <lineage>
        <taxon>Eukaryota</taxon>
        <taxon>Metazoa</taxon>
        <taxon>Ecdysozoa</taxon>
        <taxon>Arthropoda</taxon>
        <taxon>Chelicerata</taxon>
        <taxon>Arachnida</taxon>
        <taxon>Araneae</taxon>
        <taxon>Araneomorphae</taxon>
        <taxon>Entelegynae</taxon>
        <taxon>Eresoidea</taxon>
        <taxon>Eresidae</taxon>
        <taxon>Stegodyphus</taxon>
    </lineage>
</organism>
<evidence type="ECO:0000256" key="3">
    <source>
        <dbReference type="ARBA" id="ARBA00022786"/>
    </source>
</evidence>
<dbReference type="GO" id="GO:0008270">
    <property type="term" value="F:zinc ion binding"/>
    <property type="evidence" value="ECO:0007669"/>
    <property type="project" value="UniProtKB-KW"/>
</dbReference>
<comment type="function">
    <text evidence="6">Hydrolase that can remove conjugated ubiquitin from proteins and may therefore play an important regulatory role at the level of protein turnover by preventing degradation.</text>
</comment>
<dbReference type="EC" id="3.4.19.12" evidence="6"/>
<dbReference type="GO" id="GO:0005634">
    <property type="term" value="C:nucleus"/>
    <property type="evidence" value="ECO:0007669"/>
    <property type="project" value="TreeGrafter"/>
</dbReference>
<evidence type="ECO:0000256" key="6">
    <source>
        <dbReference type="RuleBase" id="RU367104"/>
    </source>
</evidence>
<dbReference type="Pfam" id="PF21403">
    <property type="entry name" value="OTU1_UBXL"/>
    <property type="match status" value="1"/>
</dbReference>
<dbReference type="PANTHER" id="PTHR13312">
    <property type="entry name" value="HIV-INDUCED PROTEIN-7-LIKE PROTEASE"/>
    <property type="match status" value="1"/>
</dbReference>
<proteinExistence type="predicted"/>
<dbReference type="EMBL" id="KL820467">
    <property type="protein sequence ID" value="KFM83402.1"/>
    <property type="molecule type" value="Genomic_DNA"/>
</dbReference>
<dbReference type="GO" id="GO:0016579">
    <property type="term" value="P:protein deubiquitination"/>
    <property type="evidence" value="ECO:0007669"/>
    <property type="project" value="TreeGrafter"/>
</dbReference>
<dbReference type="OMA" id="TIIIQET"/>
<evidence type="ECO:0000313" key="8">
    <source>
        <dbReference type="EMBL" id="KFM83402.1"/>
    </source>
</evidence>
<dbReference type="GO" id="GO:0036503">
    <property type="term" value="P:ERAD pathway"/>
    <property type="evidence" value="ECO:0007669"/>
    <property type="project" value="TreeGrafter"/>
</dbReference>
<keyword evidence="9" id="KW-1185">Reference proteome</keyword>
<keyword evidence="4 6" id="KW-0378">Hydrolase</keyword>
<dbReference type="GO" id="GO:0005829">
    <property type="term" value="C:cytosol"/>
    <property type="evidence" value="ECO:0007669"/>
    <property type="project" value="TreeGrafter"/>
</dbReference>
<dbReference type="Gene3D" id="3.90.70.80">
    <property type="match status" value="1"/>
</dbReference>
<gene>
    <name evidence="8" type="ORF">X975_10726</name>
</gene>
<keyword evidence="5 6" id="KW-0788">Thiol protease</keyword>
<evidence type="ECO:0000259" key="7">
    <source>
        <dbReference type="Pfam" id="PF21403"/>
    </source>
</evidence>
<feature type="domain" description="OTU1 Ubl" evidence="7">
    <location>
        <begin position="8"/>
        <end position="56"/>
    </location>
</feature>
<dbReference type="PANTHER" id="PTHR13312:SF0">
    <property type="entry name" value="UBIQUITIN THIOESTERASE OTU1"/>
    <property type="match status" value="1"/>
</dbReference>
<dbReference type="OrthoDB" id="65596at2759"/>
<dbReference type="GO" id="GO:0030968">
    <property type="term" value="P:endoplasmic reticulum unfolded protein response"/>
    <property type="evidence" value="ECO:0007669"/>
    <property type="project" value="TreeGrafter"/>
</dbReference>
<keyword evidence="6" id="KW-0963">Cytoplasm</keyword>
<dbReference type="GO" id="GO:0004843">
    <property type="term" value="F:cysteine-type deubiquitinase activity"/>
    <property type="evidence" value="ECO:0007669"/>
    <property type="project" value="UniProtKB-UniRule"/>
</dbReference>
<name>A0A087V1B3_STEMI</name>
<feature type="non-terminal residue" evidence="8">
    <location>
        <position position="181"/>
    </location>
</feature>
<dbReference type="InterPro" id="IPR048857">
    <property type="entry name" value="OTU1_Ubl"/>
</dbReference>
<comment type="catalytic activity">
    <reaction evidence="1 6">
        <text>Thiol-dependent hydrolysis of ester, thioester, amide, peptide and isopeptide bonds formed by the C-terminal Gly of ubiquitin (a 76-residue protein attached to proteins as an intracellular targeting signal).</text>
        <dbReference type="EC" id="3.4.19.12"/>
    </reaction>
</comment>
<evidence type="ECO:0000256" key="5">
    <source>
        <dbReference type="ARBA" id="ARBA00022807"/>
    </source>
</evidence>
<evidence type="ECO:0000256" key="2">
    <source>
        <dbReference type="ARBA" id="ARBA00022670"/>
    </source>
</evidence>
<dbReference type="SUPFAM" id="SSF54236">
    <property type="entry name" value="Ubiquitin-like"/>
    <property type="match status" value="1"/>
</dbReference>
<sequence>MATSKFVIKCQTVHGTFILKDLTESSTVEDLKDSLSKIVKVNPEEMKIFCGYPPKAVAVEAETSRLGDINIHSFDTVIIEFQKELVAGHQGITRRDVPASDIITPESGIMMRYDVPANNSCLFTSIYFILSNGKLDNSKSNEMRRIIAREVTNNPQRYTTAFLGMRLLPLDNGSQPLGRCY</sequence>
<protein>
    <recommendedName>
        <fullName evidence="6">Ubiquitin thioesterase OTU</fullName>
        <ecNumber evidence="6">3.4.19.12</ecNumber>
    </recommendedName>
</protein>
<accession>A0A087V1B3</accession>
<dbReference type="AlphaFoldDB" id="A0A087V1B3"/>
<reference evidence="8 9" key="1">
    <citation type="submission" date="2013-11" db="EMBL/GenBank/DDBJ databases">
        <title>Genome sequencing of Stegodyphus mimosarum.</title>
        <authorList>
            <person name="Bechsgaard J."/>
        </authorList>
    </citation>
    <scope>NUCLEOTIDE SEQUENCE [LARGE SCALE GENOMIC DNA]</scope>
</reference>
<evidence type="ECO:0000256" key="4">
    <source>
        <dbReference type="ARBA" id="ARBA00022801"/>
    </source>
</evidence>
<evidence type="ECO:0000256" key="1">
    <source>
        <dbReference type="ARBA" id="ARBA00000707"/>
    </source>
</evidence>
<comment type="subcellular location">
    <subcellularLocation>
        <location evidence="6">Cytoplasm</location>
    </subcellularLocation>
</comment>
<dbReference type="InterPro" id="IPR029071">
    <property type="entry name" value="Ubiquitin-like_domsf"/>
</dbReference>
<dbReference type="Gene3D" id="3.10.20.90">
    <property type="entry name" value="Phosphatidylinositol 3-kinase Catalytic Subunit, Chain A, domain 1"/>
    <property type="match status" value="1"/>
</dbReference>